<sequence>MTRVKKVHVIFKTHLDIGFTDLAANVVDKYMNSFIPQALSLSERMQSDDGRSKFIWTVGSWLIEEYLQTASVEQRIQMEDAISRGDIAWHGLPFTTHTELMDKTLLEYGLSISKKLDQRFGKKTIAAKMTDVPGHTIGIVPILASYGIRYLHIGVNPSCKPPCVPQAFVWRASDGSELIVNYAGDYGQALEVEGLEDVLYFAHTGDNNGPSSLEDIEWLYKHLQAEYLGAEIAASTLDAFAEKLLECKHVLPVVSEEIGDSWIQGTASDPLKVAHFRELLRLRDKWVNTGSLDPNGESYAKFCNRLMLVTEHTWGLDEKTYLADYVNYSAEDFTAARSKDQFRDEAVQGPYYATFDRLKRLEERSYRHFESSWEEQRAYLDQALSALSSELQIEAKKVLDSLNPVRSSHSNDAENIENLEMNRCYTLGKFRVSFDSDGSIEQLVDSNGKVWANDGNRLAAYRYETFGQENYDRFIKEYTIDMKKNYIWAIPDQAKPGIEYAEPKPEHKQYRPILRNLQLERRADADKVSAQLEMPSDACKYYGAPHQLEIVYTFHHNDFNIDVELNWMDKPACRLPEASWFSFVPCVDSPNMWTMDKLGTRISPLSVVKNGNRNMHAVNTGLYYEGADGSVVIETLDAPVVCPGERRLLQFDNTFAPLADGFHFNLHNNSWGTNFPMWFEDDMKYRFRLTLQSAIKLS</sequence>
<dbReference type="Pfam" id="PF16477">
    <property type="entry name" value="DUF5054"/>
    <property type="match status" value="1"/>
</dbReference>
<evidence type="ECO:0000313" key="2">
    <source>
        <dbReference type="Proteomes" id="UP000616779"/>
    </source>
</evidence>
<dbReference type="InterPro" id="IPR027291">
    <property type="entry name" value="Glyco_hydro_38_N_sf"/>
</dbReference>
<reference evidence="1 2" key="1">
    <citation type="submission" date="2019-10" db="EMBL/GenBank/DDBJ databases">
        <title>Description of Paenibacillus terrestris sp. nov.</title>
        <authorList>
            <person name="Carlier A."/>
            <person name="Qi S."/>
        </authorList>
    </citation>
    <scope>NUCLEOTIDE SEQUENCE [LARGE SCALE GENOMIC DNA]</scope>
    <source>
        <strain evidence="1 2">LMG 31458</strain>
    </source>
</reference>
<dbReference type="Proteomes" id="UP000616779">
    <property type="component" value="Unassembled WGS sequence"/>
</dbReference>
<dbReference type="InterPro" id="IPR011330">
    <property type="entry name" value="Glyco_hydro/deAcase_b/a-brl"/>
</dbReference>
<proteinExistence type="predicted"/>
<organism evidence="1 2">
    <name type="scientific">Paenibacillus phytorum</name>
    <dbReference type="NCBI Taxonomy" id="2654977"/>
    <lineage>
        <taxon>Bacteria</taxon>
        <taxon>Bacillati</taxon>
        <taxon>Bacillota</taxon>
        <taxon>Bacilli</taxon>
        <taxon>Bacillales</taxon>
        <taxon>Paenibacillaceae</taxon>
        <taxon>Paenibacillus</taxon>
    </lineage>
</organism>
<dbReference type="Gene3D" id="3.20.110.10">
    <property type="entry name" value="Glycoside hydrolase 38, N terminal domain"/>
    <property type="match status" value="1"/>
</dbReference>
<evidence type="ECO:0000313" key="1">
    <source>
        <dbReference type="EMBL" id="NOU73186.1"/>
    </source>
</evidence>
<accession>A0ABX1XZ78</accession>
<dbReference type="EMBL" id="WHOA01000119">
    <property type="protein sequence ID" value="NOU73186.1"/>
    <property type="molecule type" value="Genomic_DNA"/>
</dbReference>
<dbReference type="InterPro" id="IPR032482">
    <property type="entry name" value="DUF5054"/>
</dbReference>
<name>A0ABX1XZ78_9BACL</name>
<gene>
    <name evidence="1" type="ORF">GC098_17460</name>
</gene>
<comment type="caution">
    <text evidence="1">The sequence shown here is derived from an EMBL/GenBank/DDBJ whole genome shotgun (WGS) entry which is preliminary data.</text>
</comment>
<dbReference type="RefSeq" id="WP_171644469.1">
    <property type="nucleotide sequence ID" value="NZ_WHOA01000119.1"/>
</dbReference>
<dbReference type="SUPFAM" id="SSF88713">
    <property type="entry name" value="Glycoside hydrolase/deacetylase"/>
    <property type="match status" value="1"/>
</dbReference>
<keyword evidence="2" id="KW-1185">Reference proteome</keyword>
<dbReference type="CDD" id="cd10791">
    <property type="entry name" value="GH38N_AMII_like_1"/>
    <property type="match status" value="1"/>
</dbReference>
<protein>
    <submittedName>
        <fullName evidence="1">DUF5054 domain-containing protein</fullName>
    </submittedName>
</protein>